<dbReference type="Proteomes" id="UP000189627">
    <property type="component" value="Chromosome 1"/>
</dbReference>
<dbReference type="GO" id="GO:0020037">
    <property type="term" value="F:heme binding"/>
    <property type="evidence" value="ECO:0007669"/>
    <property type="project" value="InterPro"/>
</dbReference>
<evidence type="ECO:0000313" key="2">
    <source>
        <dbReference type="Proteomes" id="UP000189627"/>
    </source>
</evidence>
<sequence length="163" mass="17286">MKRGVLPALRGGVSGVLLALGSMVAVAPAVAQVRLTPADEALAYRNYTLNCMGCHGPAGEAVAGKIPPLGQALGWFMHSPAGRQFAISVPGASNSALSDEELAQVTNLLLLRFNQAELPPDFQPYTADEVREHRRPALKDVATVRAGVIAELRKKGIPIQYGY</sequence>
<dbReference type="AlphaFoldDB" id="A0A1U9UP19"/>
<dbReference type="GO" id="GO:0009055">
    <property type="term" value="F:electron transfer activity"/>
    <property type="evidence" value="ECO:0007669"/>
    <property type="project" value="InterPro"/>
</dbReference>
<dbReference type="EMBL" id="CP017757">
    <property type="protein sequence ID" value="AQV94412.1"/>
    <property type="molecule type" value="Genomic_DNA"/>
</dbReference>
<name>A0A1U9UP19_CUPNE</name>
<dbReference type="KEGG" id="cuh:BJN34_10990"/>
<reference evidence="2" key="1">
    <citation type="submission" date="2017-02" db="EMBL/GenBank/DDBJ databases">
        <title>Complete genome sequence of Cupriavidus necator strain NH9, a 3-chlorobenzoate degrader.</title>
        <authorList>
            <person name="Moriuchi R."/>
            <person name="Dohra H."/>
            <person name="Ogawa N."/>
        </authorList>
    </citation>
    <scope>NUCLEOTIDE SEQUENCE [LARGE SCALE GENOMIC DNA]</scope>
    <source>
        <strain evidence="2">NH9</strain>
    </source>
</reference>
<evidence type="ECO:0000313" key="1">
    <source>
        <dbReference type="EMBL" id="AQV94412.1"/>
    </source>
</evidence>
<organism evidence="1 2">
    <name type="scientific">Cupriavidus necator</name>
    <name type="common">Alcaligenes eutrophus</name>
    <name type="synonym">Ralstonia eutropha</name>
    <dbReference type="NCBI Taxonomy" id="106590"/>
    <lineage>
        <taxon>Bacteria</taxon>
        <taxon>Pseudomonadati</taxon>
        <taxon>Pseudomonadota</taxon>
        <taxon>Betaproteobacteria</taxon>
        <taxon>Burkholderiales</taxon>
        <taxon>Burkholderiaceae</taxon>
        <taxon>Cupriavidus</taxon>
    </lineage>
</organism>
<accession>A0A1U9UP19</accession>
<evidence type="ECO:0008006" key="3">
    <source>
        <dbReference type="Google" id="ProtNLM"/>
    </source>
</evidence>
<dbReference type="Gene3D" id="1.10.760.10">
    <property type="entry name" value="Cytochrome c-like domain"/>
    <property type="match status" value="1"/>
</dbReference>
<dbReference type="SUPFAM" id="SSF46626">
    <property type="entry name" value="Cytochrome c"/>
    <property type="match status" value="1"/>
</dbReference>
<proteinExistence type="predicted"/>
<gene>
    <name evidence="1" type="ORF">BJN34_10990</name>
</gene>
<protein>
    <recommendedName>
        <fullName evidence="3">Cytochrome C</fullName>
    </recommendedName>
</protein>
<dbReference type="InterPro" id="IPR036909">
    <property type="entry name" value="Cyt_c-like_dom_sf"/>
</dbReference>